<keyword evidence="2" id="KW-0808">Transferase</keyword>
<protein>
    <recommendedName>
        <fullName evidence="11">Four-carbon acid sugar kinase family protein</fullName>
    </recommendedName>
</protein>
<name>A0A9E2KQD0_9GAMM</name>
<dbReference type="Gene3D" id="3.40.980.20">
    <property type="entry name" value="Four-carbon acid sugar kinase, nucleotide binding domain"/>
    <property type="match status" value="1"/>
</dbReference>
<dbReference type="InterPro" id="IPR037051">
    <property type="entry name" value="4-carb_acid_sugar_kinase_N_sf"/>
</dbReference>
<evidence type="ECO:0000259" key="8">
    <source>
        <dbReference type="Pfam" id="PF17042"/>
    </source>
</evidence>
<evidence type="ECO:0000256" key="4">
    <source>
        <dbReference type="ARBA" id="ARBA00022777"/>
    </source>
</evidence>
<keyword evidence="6" id="KW-0119">Carbohydrate metabolism</keyword>
<dbReference type="AlphaFoldDB" id="A0A9E2KQD0"/>
<evidence type="ECO:0000313" key="9">
    <source>
        <dbReference type="EMBL" id="MBU3827557.1"/>
    </source>
</evidence>
<gene>
    <name evidence="9" type="ORF">IAA31_08755</name>
</gene>
<keyword evidence="4" id="KW-0418">Kinase</keyword>
<organism evidence="9 10">
    <name type="scientific">Candidatus Anaerobiospirillum merdipullorum</name>
    <dbReference type="NCBI Taxonomy" id="2838450"/>
    <lineage>
        <taxon>Bacteria</taxon>
        <taxon>Pseudomonadati</taxon>
        <taxon>Pseudomonadota</taxon>
        <taxon>Gammaproteobacteria</taxon>
        <taxon>Aeromonadales</taxon>
        <taxon>Succinivibrionaceae</taxon>
        <taxon>Anaerobiospirillum</taxon>
    </lineage>
</organism>
<evidence type="ECO:0000256" key="1">
    <source>
        <dbReference type="ARBA" id="ARBA00005715"/>
    </source>
</evidence>
<dbReference type="Pfam" id="PF17042">
    <property type="entry name" value="NBD_C"/>
    <property type="match status" value="1"/>
</dbReference>
<dbReference type="Proteomes" id="UP000824150">
    <property type="component" value="Unassembled WGS sequence"/>
</dbReference>
<reference evidence="9" key="1">
    <citation type="journal article" date="2021" name="PeerJ">
        <title>Extensive microbial diversity within the chicken gut microbiome revealed by metagenomics and culture.</title>
        <authorList>
            <person name="Gilroy R."/>
            <person name="Ravi A."/>
            <person name="Getino M."/>
            <person name="Pursley I."/>
            <person name="Horton D.L."/>
            <person name="Alikhan N.F."/>
            <person name="Baker D."/>
            <person name="Gharbi K."/>
            <person name="Hall N."/>
            <person name="Watson M."/>
            <person name="Adriaenssens E.M."/>
            <person name="Foster-Nyarko E."/>
            <person name="Jarju S."/>
            <person name="Secka A."/>
            <person name="Antonio M."/>
            <person name="Oren A."/>
            <person name="Chaudhuri R.R."/>
            <person name="La Ragione R."/>
            <person name="Hildebrand F."/>
            <person name="Pallen M.J."/>
        </authorList>
    </citation>
    <scope>NUCLEOTIDE SEQUENCE</scope>
    <source>
        <strain evidence="9">687</strain>
    </source>
</reference>
<keyword evidence="3" id="KW-0547">Nucleotide-binding</keyword>
<evidence type="ECO:0000259" key="7">
    <source>
        <dbReference type="Pfam" id="PF07005"/>
    </source>
</evidence>
<dbReference type="Pfam" id="PF07005">
    <property type="entry name" value="SBD_N"/>
    <property type="match status" value="1"/>
</dbReference>
<dbReference type="InterPro" id="IPR010737">
    <property type="entry name" value="4-carb_acid_sugar_kinase_N"/>
</dbReference>
<evidence type="ECO:0008006" key="11">
    <source>
        <dbReference type="Google" id="ProtNLM"/>
    </source>
</evidence>
<keyword evidence="5" id="KW-0067">ATP-binding</keyword>
<comment type="caution">
    <text evidence="9">The sequence shown here is derived from an EMBL/GenBank/DDBJ whole genome shotgun (WGS) entry which is preliminary data.</text>
</comment>
<dbReference type="EMBL" id="JAHLFG010000096">
    <property type="protein sequence ID" value="MBU3827557.1"/>
    <property type="molecule type" value="Genomic_DNA"/>
</dbReference>
<feature type="domain" description="Four-carbon acid sugar kinase nucleotide binding" evidence="8">
    <location>
        <begin position="248"/>
        <end position="414"/>
    </location>
</feature>
<feature type="domain" description="Four-carbon acid sugar kinase N-terminal" evidence="7">
    <location>
        <begin position="3"/>
        <end position="222"/>
    </location>
</feature>
<dbReference type="GO" id="GO:0016301">
    <property type="term" value="F:kinase activity"/>
    <property type="evidence" value="ECO:0007669"/>
    <property type="project" value="UniProtKB-KW"/>
</dbReference>
<evidence type="ECO:0000256" key="5">
    <source>
        <dbReference type="ARBA" id="ARBA00022840"/>
    </source>
</evidence>
<dbReference type="InterPro" id="IPR042213">
    <property type="entry name" value="NBD_C_sf"/>
</dbReference>
<evidence type="ECO:0000256" key="2">
    <source>
        <dbReference type="ARBA" id="ARBA00022679"/>
    </source>
</evidence>
<sequence>MQLVIIADDLTGANDSAAYLRQCGFSARVMIYPFEQSLDYSGEVLVLDSESRDLPVEEARAAVASACDYIQSIAPTAIIYKKVDSTLRGHIGAELETLMDKLQLPRALFAPAFPQAGRTTVNGRQLLHGIPLELTELAHIPKSPVTTSDIAQILSQDTHIITTQLALNSKFPSHQLVERSLVSKQVLIADVKVADDLIKLAQEAVKLMPCVLVGSAGLAGALTHSSLLPLKAKQDIKTPSLAPVKRLLILSGSISAVSQEQCQLLIKETACKVFKLDPQGALTNPQAEALRLASCIQKTAATSDCVLVSGALSPTDVSTCRQVAQEMQLSFFTAGECFAKTMAALMKICAADFDGYVMTGGDTAVHACRAVQATTLELQGEIETGIAACTIAAGPLHGRILVSKAGAFGRAQTFLHIYRTLTMHQARK</sequence>
<proteinExistence type="inferred from homology"/>
<evidence type="ECO:0000256" key="6">
    <source>
        <dbReference type="ARBA" id="ARBA00023277"/>
    </source>
</evidence>
<reference evidence="9" key="2">
    <citation type="submission" date="2021-04" db="EMBL/GenBank/DDBJ databases">
        <authorList>
            <person name="Gilroy R."/>
        </authorList>
    </citation>
    <scope>NUCLEOTIDE SEQUENCE</scope>
    <source>
        <strain evidence="9">687</strain>
    </source>
</reference>
<comment type="similarity">
    <text evidence="1">Belongs to the four-carbon acid sugar kinase family.</text>
</comment>
<dbReference type="Gene3D" id="3.40.50.10840">
    <property type="entry name" value="Putative sugar-binding, N-terminal domain"/>
    <property type="match status" value="1"/>
</dbReference>
<evidence type="ECO:0000256" key="3">
    <source>
        <dbReference type="ARBA" id="ARBA00022741"/>
    </source>
</evidence>
<evidence type="ECO:0000313" key="10">
    <source>
        <dbReference type="Proteomes" id="UP000824150"/>
    </source>
</evidence>
<dbReference type="SUPFAM" id="SSF142764">
    <property type="entry name" value="YgbK-like"/>
    <property type="match status" value="1"/>
</dbReference>
<dbReference type="InterPro" id="IPR031475">
    <property type="entry name" value="NBD_C"/>
</dbReference>
<accession>A0A9E2KQD0</accession>
<dbReference type="GO" id="GO:0005524">
    <property type="term" value="F:ATP binding"/>
    <property type="evidence" value="ECO:0007669"/>
    <property type="project" value="UniProtKB-KW"/>
</dbReference>